<comment type="caution">
    <text evidence="1">The sequence shown here is derived from an EMBL/GenBank/DDBJ whole genome shotgun (WGS) entry which is preliminary data.</text>
</comment>
<evidence type="ECO:0000313" key="1">
    <source>
        <dbReference type="EMBL" id="MEM0575630.1"/>
    </source>
</evidence>
<dbReference type="Proteomes" id="UP001468798">
    <property type="component" value="Unassembled WGS sequence"/>
</dbReference>
<keyword evidence="2" id="KW-1185">Reference proteome</keyword>
<reference evidence="1 2" key="1">
    <citation type="submission" date="2024-03" db="EMBL/GenBank/DDBJ databases">
        <title>Two novel species of the genus Flavobacterium exhibiting potentially degradation of complex polysaccharides.</title>
        <authorList>
            <person name="Lian X."/>
        </authorList>
    </citation>
    <scope>NUCLEOTIDE SEQUENCE [LARGE SCALE GENOMIC DNA]</scope>
    <source>
        <strain evidence="1 2">N6</strain>
    </source>
</reference>
<protein>
    <submittedName>
        <fullName evidence="1">Uncharacterized protein</fullName>
    </submittedName>
</protein>
<sequence length="98" mass="11218">MKPFATLLLLFFILFLFKPSIVSIIEKKTTISFTKEAIEEDDTNEEKKIASFEQPIEINIPKKTINTSSKRSSMEVFSFSNNPIQKINTPPPQKARLV</sequence>
<dbReference type="EMBL" id="JBCGDP010000003">
    <property type="protein sequence ID" value="MEM0575630.1"/>
    <property type="molecule type" value="Genomic_DNA"/>
</dbReference>
<accession>A0ABU9NK07</accession>
<organism evidence="1 2">
    <name type="scientific">Flavobacterium polysaccharolyticum</name>
    <dbReference type="NCBI Taxonomy" id="3133148"/>
    <lineage>
        <taxon>Bacteria</taxon>
        <taxon>Pseudomonadati</taxon>
        <taxon>Bacteroidota</taxon>
        <taxon>Flavobacteriia</taxon>
        <taxon>Flavobacteriales</taxon>
        <taxon>Flavobacteriaceae</taxon>
        <taxon>Flavobacterium</taxon>
    </lineage>
</organism>
<dbReference type="RefSeq" id="WP_342690717.1">
    <property type="nucleotide sequence ID" value="NZ_JBCGDP010000003.1"/>
</dbReference>
<evidence type="ECO:0000313" key="2">
    <source>
        <dbReference type="Proteomes" id="UP001468798"/>
    </source>
</evidence>
<gene>
    <name evidence="1" type="ORF">WFZ86_03895</name>
</gene>
<name>A0ABU9NK07_9FLAO</name>
<proteinExistence type="predicted"/>